<gene>
    <name evidence="1" type="ORF">H0H12_25810</name>
</gene>
<dbReference type="NCBIfam" id="TIGR02532">
    <property type="entry name" value="IV_pilin_GFxxxE"/>
    <property type="match status" value="1"/>
</dbReference>
<protein>
    <submittedName>
        <fullName evidence="1">Prepilin-type N-terminal cleavage/methylation domain-containing protein</fullName>
    </submittedName>
</protein>
<accession>A0A7D6A1N0</accession>
<organism evidence="1 2">
    <name type="scientific">Pseudomonas putida</name>
    <name type="common">Arthrobacter siderocapsulatus</name>
    <dbReference type="NCBI Taxonomy" id="303"/>
    <lineage>
        <taxon>Bacteria</taxon>
        <taxon>Pseudomonadati</taxon>
        <taxon>Pseudomonadota</taxon>
        <taxon>Gammaproteobacteria</taxon>
        <taxon>Pseudomonadales</taxon>
        <taxon>Pseudomonadaceae</taxon>
        <taxon>Pseudomonas</taxon>
    </lineage>
</organism>
<dbReference type="EMBL" id="CP059052">
    <property type="protein sequence ID" value="QLJ13802.1"/>
    <property type="molecule type" value="Genomic_DNA"/>
</dbReference>
<sequence>MRRGQRGFGLVELMLALTIGLMLLAAASQLFASAHQAWRLQSTALRMQDEARQALLRMAQDIRMAGMFGCLRLKPSDFDDPALQQVFARPLVIEASTLSLIVAELPGQAGRPDWFLHTNCLTEVSVDAARKAGDPLVYPVSRYVYQLQDDKLRFKRGNSKFQPLVDNVQAMRVERVQMVGGERVDISLTLYEPTLKVQQRHELSVAIRNPVPAS</sequence>
<dbReference type="Pfam" id="PF07963">
    <property type="entry name" value="N_methyl"/>
    <property type="match status" value="1"/>
</dbReference>
<proteinExistence type="predicted"/>
<dbReference type="RefSeq" id="WP_180688890.1">
    <property type="nucleotide sequence ID" value="NZ_CP059052.1"/>
</dbReference>
<dbReference type="InterPro" id="IPR012902">
    <property type="entry name" value="N_methyl_site"/>
</dbReference>
<evidence type="ECO:0000313" key="1">
    <source>
        <dbReference type="EMBL" id="QLJ13802.1"/>
    </source>
</evidence>
<evidence type="ECO:0000313" key="2">
    <source>
        <dbReference type="Proteomes" id="UP000510934"/>
    </source>
</evidence>
<dbReference type="Proteomes" id="UP000510934">
    <property type="component" value="Chromosome"/>
</dbReference>
<dbReference type="AlphaFoldDB" id="A0A7D6A1N0"/>
<name>A0A7D6A1N0_PSEPU</name>
<reference evidence="1 2" key="1">
    <citation type="journal article" date="2009" name="Mikrobiologiia">
        <title>[Phenanthren biodegradation and interaction of Pseudomonas putida BS3701 and Burkholderia sp.BS3702 in plant rhizosphere].</title>
        <authorList>
            <person name="Ovchinnikova A.A."/>
            <person name="Vetrova A.A."/>
            <person name="Filonov A.E."/>
            <person name="Boronin A.M."/>
        </authorList>
    </citation>
    <scope>NUCLEOTIDE SEQUENCE [LARGE SCALE GENOMIC DNA]</scope>
    <source>
        <strain evidence="1 2">BS3701</strain>
    </source>
</reference>